<dbReference type="Pfam" id="PF12293">
    <property type="entry name" value="T4BSS_DotH_IcmK"/>
    <property type="match status" value="1"/>
</dbReference>
<comment type="caution">
    <text evidence="2">The sequence shown here is derived from an EMBL/GenBank/DDBJ whole genome shotgun (WGS) entry which is preliminary data.</text>
</comment>
<feature type="region of interest" description="Disordered" evidence="1">
    <location>
        <begin position="63"/>
        <end position="92"/>
    </location>
</feature>
<reference evidence="2 3" key="1">
    <citation type="submission" date="2019-04" db="EMBL/GenBank/DDBJ databases">
        <title>A reverse ecology approach based on a biological definition of microbial populations.</title>
        <authorList>
            <person name="Arevalo P."/>
            <person name="Vaninsberghe D."/>
            <person name="Elsherbini J."/>
            <person name="Gore J."/>
            <person name="Polz M."/>
        </authorList>
    </citation>
    <scope>NUCLEOTIDE SEQUENCE [LARGE SCALE GENOMIC DNA]</scope>
    <source>
        <strain evidence="2 3">10N.222.45.A8</strain>
    </source>
</reference>
<dbReference type="EMBL" id="SYVV01000037">
    <property type="protein sequence ID" value="TKG29000.1"/>
    <property type="molecule type" value="Genomic_DNA"/>
</dbReference>
<dbReference type="AlphaFoldDB" id="A0AB38NKQ8"/>
<sequence>MAYQSIATHFHHLGKGLDMSKYVKMALLGLVVTLNAFANEDLKSGDIDSLLAQTISEQAIPEVSKDNEVSEAEVMKSDKTQNEKKRDKKQANHFIRSINEDGYSTAEYDKKREILTKILSQTDDPKSILETLIAEGPLSNSFNDIFLLRLVADELQRAKNSPLLETEIINDQYSVDHTDRFKMYDIYVHDSGETLLEFLDVTGHPWPIFDFSPTKSLETRKGELNMLWINPLVKHVKTSLFVSLSEYSAPIQFNIRYSNDKRHGFASFKLPFISPINPNVNKAPSNTNFDLEISTASKEDGQITIREQLDSRELSYLASTGRFRDKTKLKQEAIPVMVSDPSIATVWFYNGNFIVRTPNQLYSFDRMVSSEGEMKVFISSTLNSIVPLNRSGETVNLFIPDYHNYVQR</sequence>
<proteinExistence type="predicted"/>
<organism evidence="2 3">
    <name type="scientific">Vibrio tasmaniensis</name>
    <dbReference type="NCBI Taxonomy" id="212663"/>
    <lineage>
        <taxon>Bacteria</taxon>
        <taxon>Pseudomonadati</taxon>
        <taxon>Pseudomonadota</taxon>
        <taxon>Gammaproteobacteria</taxon>
        <taxon>Vibrionales</taxon>
        <taxon>Vibrionaceae</taxon>
        <taxon>Vibrio</taxon>
    </lineage>
</organism>
<gene>
    <name evidence="2" type="ORF">FC057_20150</name>
</gene>
<evidence type="ECO:0000313" key="3">
    <source>
        <dbReference type="Proteomes" id="UP000308018"/>
    </source>
</evidence>
<name>A0AB38NKQ8_9VIBR</name>
<evidence type="ECO:0000256" key="1">
    <source>
        <dbReference type="SAM" id="MobiDB-lite"/>
    </source>
</evidence>
<accession>A0AB38NKQ8</accession>
<feature type="compositionally biased region" description="Basic and acidic residues" evidence="1">
    <location>
        <begin position="63"/>
        <end position="85"/>
    </location>
</feature>
<dbReference type="InterPro" id="IPR022073">
    <property type="entry name" value="T4BSS_DotH_IcmK"/>
</dbReference>
<evidence type="ECO:0000313" key="2">
    <source>
        <dbReference type="EMBL" id="TKG29000.1"/>
    </source>
</evidence>
<protein>
    <submittedName>
        <fullName evidence="2">Uncharacterized protein</fullName>
    </submittedName>
</protein>
<dbReference type="Proteomes" id="UP000308018">
    <property type="component" value="Unassembled WGS sequence"/>
</dbReference>